<evidence type="ECO:0008006" key="3">
    <source>
        <dbReference type="Google" id="ProtNLM"/>
    </source>
</evidence>
<sequence>MAYKCALLCMHGMGNLIERDFRKDIAKLKKNISERLSESTMDEIYIPDSGVFYSSLTQDQEDAVWEEMEGHGGLNTGILRRNTTNKIRRFILSGFSDATAFIGFNGAIAIQQYMKVQNIIYAALEDIYTKCGNVPVVIISQSLGSQILSNYIWDAQTSNPKNKFNKNINPSSIWHNATPGEKDNFMRLQKLTTWFTTGCNIPIFVSGFKNVRAIHNWQDGYEFKWFNYYDYDDILGYPLKPLGKLFDGNDSAHGQSYKYAVEDIQVNANNGIGGAITSSWNPMSHTQYWSDKKVLDDLSEILKKI</sequence>
<dbReference type="RefSeq" id="WP_197913244.1">
    <property type="nucleotide sequence ID" value="NZ_CP065673.1"/>
</dbReference>
<organism evidence="1 2">
    <name type="scientific">Serratia plymuthica</name>
    <dbReference type="NCBI Taxonomy" id="82996"/>
    <lineage>
        <taxon>Bacteria</taxon>
        <taxon>Pseudomonadati</taxon>
        <taxon>Pseudomonadota</taxon>
        <taxon>Gammaproteobacteria</taxon>
        <taxon>Enterobacterales</taxon>
        <taxon>Yersiniaceae</taxon>
        <taxon>Serratia</taxon>
    </lineage>
</organism>
<protein>
    <recommendedName>
        <fullName evidence="3">Alpha/beta hydrolase</fullName>
    </recommendedName>
</protein>
<keyword evidence="2" id="KW-1185">Reference proteome</keyword>
<name>A0A7T2WBU6_SERPL</name>
<evidence type="ECO:0000313" key="2">
    <source>
        <dbReference type="Proteomes" id="UP000594967"/>
    </source>
</evidence>
<dbReference type="EMBL" id="CP065673">
    <property type="protein sequence ID" value="QPS20030.1"/>
    <property type="molecule type" value="Genomic_DNA"/>
</dbReference>
<dbReference type="Proteomes" id="UP000594967">
    <property type="component" value="Chromosome"/>
</dbReference>
<reference evidence="1 2" key="1">
    <citation type="submission" date="2020-12" db="EMBL/GenBank/DDBJ databases">
        <title>FDA dAtabase for Regulatory Grade micrObial Sequences (FDA-ARGOS): Supporting development and validation of Infectious Disease Dx tests.</title>
        <authorList>
            <person name="Sproer C."/>
            <person name="Gronow S."/>
            <person name="Severitt S."/>
            <person name="Schroder I."/>
            <person name="Tallon L."/>
            <person name="Sadzewicz L."/>
            <person name="Zhao X."/>
            <person name="Boylan J."/>
            <person name="Ott S."/>
            <person name="Bowen H."/>
            <person name="Vavikolanu K."/>
            <person name="Mehta A."/>
            <person name="Aluvathingal J."/>
            <person name="Nadendla S."/>
            <person name="Lowell S."/>
            <person name="Myers T."/>
            <person name="Yan Y."/>
            <person name="Sichtig H."/>
        </authorList>
    </citation>
    <scope>NUCLEOTIDE SEQUENCE [LARGE SCALE GENOMIC DNA]</scope>
    <source>
        <strain evidence="1 2">FDAARGOS_907</strain>
    </source>
</reference>
<proteinExistence type="predicted"/>
<gene>
    <name evidence="1" type="ORF">I6G64_21060</name>
</gene>
<accession>A0A7T2WBU6</accession>
<evidence type="ECO:0000313" key="1">
    <source>
        <dbReference type="EMBL" id="QPS20030.1"/>
    </source>
</evidence>